<dbReference type="InterPro" id="IPR029044">
    <property type="entry name" value="Nucleotide-diphossugar_trans"/>
</dbReference>
<sequence length="266" mass="31021">MQKRIDLSDTSFVIPVRIDSADRIDNLTVIVSYLNTYFDTTIIILESDKEPRVKELTPGSYEYIFIESTAPLFDRTSNNNRLLNACNTPIAVLYDADVIIPPDQLLKAIEGIRKKSWHFSLPYDGRFIQVDKYCRQLFKKTLRLDFLQEAEWLFETSTWNSVGGCFVCQLAEYKKNGMENESIEGWGHDDAERVKRLRKLGYYINRSSGPLYHLCHSRSNNSYFFDQARAAASFGTYFNICSSSRQAVQQEIKQWEQKRSLYDRHQ</sequence>
<evidence type="ECO:0000313" key="4">
    <source>
        <dbReference type="Proteomes" id="UP001220610"/>
    </source>
</evidence>
<dbReference type="AlphaFoldDB" id="A0AAJ6BET2"/>
<protein>
    <submittedName>
        <fullName evidence="3">Galactosyltransferase-related protein</fullName>
    </submittedName>
</protein>
<proteinExistence type="predicted"/>
<evidence type="ECO:0000259" key="2">
    <source>
        <dbReference type="Pfam" id="PF02709"/>
    </source>
</evidence>
<reference evidence="3" key="1">
    <citation type="submission" date="2023-03" db="EMBL/GenBank/DDBJ databases">
        <title>Andean soil-derived lignocellulolytic bacterial consortium as a source of novel taxa and putative plastic-active enzymes.</title>
        <authorList>
            <person name="Diaz-Garcia L."/>
            <person name="Chuvochina M."/>
            <person name="Feuerriegel G."/>
            <person name="Bunk B."/>
            <person name="Sproer C."/>
            <person name="Streit W.R."/>
            <person name="Rodriguez L.M."/>
            <person name="Overmann J."/>
            <person name="Jimenez D.J."/>
        </authorList>
    </citation>
    <scope>NUCLEOTIDE SEQUENCE</scope>
    <source>
        <strain evidence="3">MAG 7</strain>
    </source>
</reference>
<keyword evidence="3" id="KW-0328">Glycosyltransferase</keyword>
<dbReference type="SUPFAM" id="SSF53448">
    <property type="entry name" value="Nucleotide-diphospho-sugar transferases"/>
    <property type="match status" value="1"/>
</dbReference>
<gene>
    <name evidence="3" type="ORF">P0Y53_13730</name>
</gene>
<evidence type="ECO:0000256" key="1">
    <source>
        <dbReference type="ARBA" id="ARBA00022679"/>
    </source>
</evidence>
<keyword evidence="1" id="KW-0808">Transferase</keyword>
<dbReference type="Proteomes" id="UP001220610">
    <property type="component" value="Chromosome"/>
</dbReference>
<feature type="domain" description="Galactosyltransferase C-terminal" evidence="2">
    <location>
        <begin position="151"/>
        <end position="213"/>
    </location>
</feature>
<name>A0AAJ6BET2_9BACT</name>
<dbReference type="GO" id="GO:0016757">
    <property type="term" value="F:glycosyltransferase activity"/>
    <property type="evidence" value="ECO:0007669"/>
    <property type="project" value="UniProtKB-KW"/>
</dbReference>
<dbReference type="Pfam" id="PF02709">
    <property type="entry name" value="Glyco_transf_7C"/>
    <property type="match status" value="1"/>
</dbReference>
<dbReference type="Gene3D" id="3.90.550.10">
    <property type="entry name" value="Spore Coat Polysaccharide Biosynthesis Protein SpsA, Chain A"/>
    <property type="match status" value="1"/>
</dbReference>
<evidence type="ECO:0000313" key="3">
    <source>
        <dbReference type="EMBL" id="WEK33547.1"/>
    </source>
</evidence>
<organism evidence="3 4">
    <name type="scientific">Candidatus Pseudobacter hemicellulosilyticus</name>
    <dbReference type="NCBI Taxonomy" id="3121375"/>
    <lineage>
        <taxon>Bacteria</taxon>
        <taxon>Pseudomonadati</taxon>
        <taxon>Bacteroidota</taxon>
        <taxon>Chitinophagia</taxon>
        <taxon>Chitinophagales</taxon>
        <taxon>Chitinophagaceae</taxon>
        <taxon>Pseudobacter</taxon>
    </lineage>
</organism>
<accession>A0AAJ6BET2</accession>
<dbReference type="EMBL" id="CP119311">
    <property type="protein sequence ID" value="WEK33547.1"/>
    <property type="molecule type" value="Genomic_DNA"/>
</dbReference>
<dbReference type="InterPro" id="IPR027791">
    <property type="entry name" value="Galactosyl_T_C"/>
</dbReference>